<dbReference type="InterPro" id="IPR000210">
    <property type="entry name" value="BTB/POZ_dom"/>
</dbReference>
<proteinExistence type="predicted"/>
<accession>A0AAJ0MEQ7</accession>
<dbReference type="InterPro" id="IPR011333">
    <property type="entry name" value="SKP1/BTB/POZ_sf"/>
</dbReference>
<comment type="caution">
    <text evidence="3">The sequence shown here is derived from an EMBL/GenBank/DDBJ whole genome shotgun (WGS) entry which is preliminary data.</text>
</comment>
<dbReference type="EMBL" id="JAUIQD010000004">
    <property type="protein sequence ID" value="KAK3353737.1"/>
    <property type="molecule type" value="Genomic_DNA"/>
</dbReference>
<dbReference type="CDD" id="cd18186">
    <property type="entry name" value="BTB_POZ_ZBTB_KLHL-like"/>
    <property type="match status" value="1"/>
</dbReference>
<dbReference type="PANTHER" id="PTHR47843:SF5">
    <property type="entry name" value="BTB_POZ DOMAIN PROTEIN"/>
    <property type="match status" value="1"/>
</dbReference>
<evidence type="ECO:0000313" key="4">
    <source>
        <dbReference type="Proteomes" id="UP001275084"/>
    </source>
</evidence>
<keyword evidence="4" id="KW-1185">Reference proteome</keyword>
<dbReference type="AlphaFoldDB" id="A0AAJ0MEQ7"/>
<sequence length="332" mass="36706">MDELVNSLKKLFSNPEFSDLSIVSTHKTYPVHKAVVCLRSPYLAERCRDPALTGFPTVVEVKDDDPQAVHLAMEYFYHLDYSDTLPGELQTVQPNKPPHENSGPEQNNSLVPESPVVVTNGFDHSEDHPQPPPIPNTSTTQAEPTEGLPSEPLDDFLPPSATKKKKPKKKGRKASIELPPSPPADPQPDAPTEEEAPSQQPAPEASPPATAPEPAENRPLPQPAHTQEKLTTHAKLYSLSAKYGIPELRALALAKFRKRAETGWDADDFIRAAGEVYASPLLGEENHREMRRAVTGLLYGHRELLDMGETEGILRGELGLDLIRWLREEGVW</sequence>
<organism evidence="3 4">
    <name type="scientific">Lasiosphaeria hispida</name>
    <dbReference type="NCBI Taxonomy" id="260671"/>
    <lineage>
        <taxon>Eukaryota</taxon>
        <taxon>Fungi</taxon>
        <taxon>Dikarya</taxon>
        <taxon>Ascomycota</taxon>
        <taxon>Pezizomycotina</taxon>
        <taxon>Sordariomycetes</taxon>
        <taxon>Sordariomycetidae</taxon>
        <taxon>Sordariales</taxon>
        <taxon>Lasiosphaeriaceae</taxon>
        <taxon>Lasiosphaeria</taxon>
    </lineage>
</organism>
<evidence type="ECO:0000256" key="1">
    <source>
        <dbReference type="SAM" id="MobiDB-lite"/>
    </source>
</evidence>
<reference evidence="3" key="2">
    <citation type="submission" date="2023-06" db="EMBL/GenBank/DDBJ databases">
        <authorList>
            <consortium name="Lawrence Berkeley National Laboratory"/>
            <person name="Haridas S."/>
            <person name="Hensen N."/>
            <person name="Bonometti L."/>
            <person name="Westerberg I."/>
            <person name="Brannstrom I.O."/>
            <person name="Guillou S."/>
            <person name="Cros-Aarteil S."/>
            <person name="Calhoun S."/>
            <person name="Kuo A."/>
            <person name="Mondo S."/>
            <person name="Pangilinan J."/>
            <person name="Riley R."/>
            <person name="Labutti K."/>
            <person name="Andreopoulos B."/>
            <person name="Lipzen A."/>
            <person name="Chen C."/>
            <person name="Yanf M."/>
            <person name="Daum C."/>
            <person name="Ng V."/>
            <person name="Clum A."/>
            <person name="Steindorff A."/>
            <person name="Ohm R."/>
            <person name="Martin F."/>
            <person name="Silar P."/>
            <person name="Natvig D."/>
            <person name="Lalanne C."/>
            <person name="Gautier V."/>
            <person name="Ament-Velasquez S.L."/>
            <person name="Kruys A."/>
            <person name="Hutchinson M.I."/>
            <person name="Powell A.J."/>
            <person name="Barry K."/>
            <person name="Miller A.N."/>
            <person name="Grigoriev I.V."/>
            <person name="Debuchy R."/>
            <person name="Gladieux P."/>
            <person name="Thoren M.H."/>
            <person name="Johannesson H."/>
        </authorList>
    </citation>
    <scope>NUCLEOTIDE SEQUENCE</scope>
    <source>
        <strain evidence="3">CBS 955.72</strain>
    </source>
</reference>
<protein>
    <recommendedName>
        <fullName evidence="2">BTB domain-containing protein</fullName>
    </recommendedName>
</protein>
<dbReference type="Proteomes" id="UP001275084">
    <property type="component" value="Unassembled WGS sequence"/>
</dbReference>
<gene>
    <name evidence="3" type="ORF">B0T25DRAFT_632128</name>
</gene>
<dbReference type="PANTHER" id="PTHR47843">
    <property type="entry name" value="BTB DOMAIN-CONTAINING PROTEIN-RELATED"/>
    <property type="match status" value="1"/>
</dbReference>
<evidence type="ECO:0000259" key="2">
    <source>
        <dbReference type="PROSITE" id="PS50097"/>
    </source>
</evidence>
<feature type="compositionally biased region" description="Pro residues" evidence="1">
    <location>
        <begin position="179"/>
        <end position="189"/>
    </location>
</feature>
<evidence type="ECO:0000313" key="3">
    <source>
        <dbReference type="EMBL" id="KAK3353737.1"/>
    </source>
</evidence>
<dbReference type="Pfam" id="PF00651">
    <property type="entry name" value="BTB"/>
    <property type="match status" value="1"/>
</dbReference>
<feature type="compositionally biased region" description="Basic residues" evidence="1">
    <location>
        <begin position="162"/>
        <end position="173"/>
    </location>
</feature>
<feature type="domain" description="BTB" evidence="2">
    <location>
        <begin position="18"/>
        <end position="77"/>
    </location>
</feature>
<name>A0AAJ0MEQ7_9PEZI</name>
<feature type="region of interest" description="Disordered" evidence="1">
    <location>
        <begin position="87"/>
        <end position="226"/>
    </location>
</feature>
<dbReference type="PROSITE" id="PS50097">
    <property type="entry name" value="BTB"/>
    <property type="match status" value="1"/>
</dbReference>
<dbReference type="Gene3D" id="3.30.710.10">
    <property type="entry name" value="Potassium Channel Kv1.1, Chain A"/>
    <property type="match status" value="1"/>
</dbReference>
<reference evidence="3" key="1">
    <citation type="journal article" date="2023" name="Mol. Phylogenet. Evol.">
        <title>Genome-scale phylogeny and comparative genomics of the fungal order Sordariales.</title>
        <authorList>
            <person name="Hensen N."/>
            <person name="Bonometti L."/>
            <person name="Westerberg I."/>
            <person name="Brannstrom I.O."/>
            <person name="Guillou S."/>
            <person name="Cros-Aarteil S."/>
            <person name="Calhoun S."/>
            <person name="Haridas S."/>
            <person name="Kuo A."/>
            <person name="Mondo S."/>
            <person name="Pangilinan J."/>
            <person name="Riley R."/>
            <person name="LaButti K."/>
            <person name="Andreopoulos B."/>
            <person name="Lipzen A."/>
            <person name="Chen C."/>
            <person name="Yan M."/>
            <person name="Daum C."/>
            <person name="Ng V."/>
            <person name="Clum A."/>
            <person name="Steindorff A."/>
            <person name="Ohm R.A."/>
            <person name="Martin F."/>
            <person name="Silar P."/>
            <person name="Natvig D.O."/>
            <person name="Lalanne C."/>
            <person name="Gautier V."/>
            <person name="Ament-Velasquez S.L."/>
            <person name="Kruys A."/>
            <person name="Hutchinson M.I."/>
            <person name="Powell A.J."/>
            <person name="Barry K."/>
            <person name="Miller A.N."/>
            <person name="Grigoriev I.V."/>
            <person name="Debuchy R."/>
            <person name="Gladieux P."/>
            <person name="Hiltunen Thoren M."/>
            <person name="Johannesson H."/>
        </authorList>
    </citation>
    <scope>NUCLEOTIDE SEQUENCE</scope>
    <source>
        <strain evidence="3">CBS 955.72</strain>
    </source>
</reference>
<dbReference type="SUPFAM" id="SSF54695">
    <property type="entry name" value="POZ domain"/>
    <property type="match status" value="1"/>
</dbReference>